<dbReference type="GO" id="GO:0006412">
    <property type="term" value="P:translation"/>
    <property type="evidence" value="ECO:0007669"/>
    <property type="project" value="InterPro"/>
</dbReference>
<dbReference type="Pfam" id="PF00453">
    <property type="entry name" value="Ribosomal_L20"/>
    <property type="match status" value="1"/>
</dbReference>
<dbReference type="PANTHER" id="PTHR10986">
    <property type="entry name" value="39S RIBOSOMAL PROTEIN L20"/>
    <property type="match status" value="1"/>
</dbReference>
<keyword evidence="2 4" id="KW-0689">Ribosomal protein</keyword>
<dbReference type="GO" id="GO:0019843">
    <property type="term" value="F:rRNA binding"/>
    <property type="evidence" value="ECO:0007669"/>
    <property type="project" value="InterPro"/>
</dbReference>
<dbReference type="GO" id="GO:1990904">
    <property type="term" value="C:ribonucleoprotein complex"/>
    <property type="evidence" value="ECO:0007669"/>
    <property type="project" value="UniProtKB-KW"/>
</dbReference>
<evidence type="ECO:0000313" key="4">
    <source>
        <dbReference type="EMBL" id="KAK3918696.1"/>
    </source>
</evidence>
<dbReference type="EMBL" id="JAHWGI010000960">
    <property type="protein sequence ID" value="KAK3918696.1"/>
    <property type="molecule type" value="Genomic_DNA"/>
</dbReference>
<dbReference type="GO" id="GO:0003735">
    <property type="term" value="F:structural constituent of ribosome"/>
    <property type="evidence" value="ECO:0007669"/>
    <property type="project" value="InterPro"/>
</dbReference>
<dbReference type="InterPro" id="IPR005813">
    <property type="entry name" value="Ribosomal_bL20"/>
</dbReference>
<evidence type="ECO:0000256" key="2">
    <source>
        <dbReference type="ARBA" id="ARBA00022980"/>
    </source>
</evidence>
<dbReference type="Proteomes" id="UP001219518">
    <property type="component" value="Unassembled WGS sequence"/>
</dbReference>
<protein>
    <submittedName>
        <fullName evidence="4">39S ribosomal protein L20, mitochondrial</fullName>
    </submittedName>
</protein>
<dbReference type="PRINTS" id="PR00062">
    <property type="entry name" value="RIBOSOMALL20"/>
</dbReference>
<reference evidence="4" key="2">
    <citation type="journal article" date="2023" name="BMC Genomics">
        <title>Pest status, molecular evolution, and epigenetic factors derived from the genome assembly of Frankliniella fusca, a thysanopteran phytovirus vector.</title>
        <authorList>
            <person name="Catto M.A."/>
            <person name="Labadie P.E."/>
            <person name="Jacobson A.L."/>
            <person name="Kennedy G.G."/>
            <person name="Srinivasan R."/>
            <person name="Hunt B.G."/>
        </authorList>
    </citation>
    <scope>NUCLEOTIDE SEQUENCE</scope>
    <source>
        <strain evidence="4">PL_HMW_Pooled</strain>
    </source>
</reference>
<sequence length="160" mass="18516">MFLTAIRSIIYNENRLYNPGPSKFWRRRRILRLSAHYFGRRRNCYRIALVHVQRGLLYSTIGKKQRSSDLMKLHAQRVSSGAEELGMNMAVYRRGLESAKVCLNNRSLSDLAIWEPRTFKALGNFAWNNYASQGFGNIQNLGNPPEGVVLRGLRRMKIVE</sequence>
<organism evidence="4 5">
    <name type="scientific">Frankliniella fusca</name>
    <dbReference type="NCBI Taxonomy" id="407009"/>
    <lineage>
        <taxon>Eukaryota</taxon>
        <taxon>Metazoa</taxon>
        <taxon>Ecdysozoa</taxon>
        <taxon>Arthropoda</taxon>
        <taxon>Hexapoda</taxon>
        <taxon>Insecta</taxon>
        <taxon>Pterygota</taxon>
        <taxon>Neoptera</taxon>
        <taxon>Paraneoptera</taxon>
        <taxon>Thysanoptera</taxon>
        <taxon>Terebrantia</taxon>
        <taxon>Thripoidea</taxon>
        <taxon>Thripidae</taxon>
        <taxon>Frankliniella</taxon>
    </lineage>
</organism>
<evidence type="ECO:0000313" key="5">
    <source>
        <dbReference type="Proteomes" id="UP001219518"/>
    </source>
</evidence>
<comment type="similarity">
    <text evidence="1">Belongs to the bacterial ribosomal protein bL20 family.</text>
</comment>
<dbReference type="SUPFAM" id="SSF74731">
    <property type="entry name" value="Ribosomal protein L20"/>
    <property type="match status" value="1"/>
</dbReference>
<dbReference type="Gene3D" id="6.10.160.10">
    <property type="match status" value="1"/>
</dbReference>
<keyword evidence="5" id="KW-1185">Reference proteome</keyword>
<keyword evidence="3" id="KW-0687">Ribonucleoprotein</keyword>
<dbReference type="GO" id="GO:0005840">
    <property type="term" value="C:ribosome"/>
    <property type="evidence" value="ECO:0007669"/>
    <property type="project" value="UniProtKB-KW"/>
</dbReference>
<dbReference type="Gene3D" id="1.10.1900.20">
    <property type="entry name" value="Ribosomal protein L20"/>
    <property type="match status" value="1"/>
</dbReference>
<gene>
    <name evidence="4" type="ORF">KUF71_007943</name>
</gene>
<evidence type="ECO:0000256" key="1">
    <source>
        <dbReference type="ARBA" id="ARBA00007698"/>
    </source>
</evidence>
<accession>A0AAE1LFW6</accession>
<dbReference type="InterPro" id="IPR035566">
    <property type="entry name" value="Ribosomal_protein_bL20_C"/>
</dbReference>
<proteinExistence type="inferred from homology"/>
<reference evidence="4" key="1">
    <citation type="submission" date="2021-07" db="EMBL/GenBank/DDBJ databases">
        <authorList>
            <person name="Catto M.A."/>
            <person name="Jacobson A."/>
            <person name="Kennedy G."/>
            <person name="Labadie P."/>
            <person name="Hunt B.G."/>
            <person name="Srinivasan R."/>
        </authorList>
    </citation>
    <scope>NUCLEOTIDE SEQUENCE</scope>
    <source>
        <strain evidence="4">PL_HMW_Pooled</strain>
        <tissue evidence="4">Head</tissue>
    </source>
</reference>
<dbReference type="AlphaFoldDB" id="A0AAE1LFW6"/>
<evidence type="ECO:0000256" key="3">
    <source>
        <dbReference type="ARBA" id="ARBA00023274"/>
    </source>
</evidence>
<name>A0AAE1LFW6_9NEOP</name>
<comment type="caution">
    <text evidence="4">The sequence shown here is derived from an EMBL/GenBank/DDBJ whole genome shotgun (WGS) entry which is preliminary data.</text>
</comment>